<dbReference type="EMBL" id="JAJHJB010000002">
    <property type="protein sequence ID" value="MCC5464095.1"/>
    <property type="molecule type" value="Genomic_DNA"/>
</dbReference>
<name>A0ABS8HM19_9FIRM</name>
<evidence type="ECO:0000256" key="1">
    <source>
        <dbReference type="ARBA" id="ARBA00022729"/>
    </source>
</evidence>
<dbReference type="Gene3D" id="3.10.20.600">
    <property type="match status" value="1"/>
</dbReference>
<keyword evidence="1" id="KW-0732">Signal</keyword>
<dbReference type="InterPro" id="IPR019554">
    <property type="entry name" value="Soluble_ligand-bd"/>
</dbReference>
<organism evidence="4 5">
    <name type="scientific">Pelosinus baikalensis</name>
    <dbReference type="NCBI Taxonomy" id="2892015"/>
    <lineage>
        <taxon>Bacteria</taxon>
        <taxon>Bacillati</taxon>
        <taxon>Bacillota</taxon>
        <taxon>Negativicutes</taxon>
        <taxon>Selenomonadales</taxon>
        <taxon>Sporomusaceae</taxon>
        <taxon>Pelosinus</taxon>
    </lineage>
</organism>
<evidence type="ECO:0000313" key="4">
    <source>
        <dbReference type="EMBL" id="MCC5464095.1"/>
    </source>
</evidence>
<protein>
    <submittedName>
        <fullName evidence="4">Polysaccharide export protein</fullName>
    </submittedName>
</protein>
<feature type="domain" description="Soluble ligand binding" evidence="3">
    <location>
        <begin position="111"/>
        <end position="163"/>
    </location>
</feature>
<sequence length="218" mass="24546">MKKYILQSVFCLFLLILYPHTGFGSDYILAEGDVLSIQVVGYDSRDNPEDSLSVPEVTIRPDGKFSLPMAIEVQAAGLSVSELTLMIKERLNYYLENPLVNINLKKMHTTRVYVLGEVTHPGLYEVEKGHTLMDAISLSGGWTTDAAKKKIYIVNKKQQGKPLVVNLLDIIEKGQTQKNCTLQDEDIVFVDNNHKINFSQDILALISPLYLITNWSDK</sequence>
<gene>
    <name evidence="4" type="ORF">LMF89_01805</name>
</gene>
<dbReference type="PANTHER" id="PTHR33619">
    <property type="entry name" value="POLYSACCHARIDE EXPORT PROTEIN GFCE-RELATED"/>
    <property type="match status" value="1"/>
</dbReference>
<evidence type="ECO:0000259" key="2">
    <source>
        <dbReference type="Pfam" id="PF02563"/>
    </source>
</evidence>
<feature type="domain" description="Polysaccharide export protein N-terminal" evidence="2">
    <location>
        <begin position="25"/>
        <end position="104"/>
    </location>
</feature>
<accession>A0ABS8HM19</accession>
<dbReference type="InterPro" id="IPR049712">
    <property type="entry name" value="Poly_export"/>
</dbReference>
<dbReference type="SUPFAM" id="SSF142984">
    <property type="entry name" value="Nqo1 middle domain-like"/>
    <property type="match status" value="1"/>
</dbReference>
<dbReference type="PANTHER" id="PTHR33619:SF3">
    <property type="entry name" value="POLYSACCHARIDE EXPORT PROTEIN GFCE-RELATED"/>
    <property type="match status" value="1"/>
</dbReference>
<evidence type="ECO:0000259" key="3">
    <source>
        <dbReference type="Pfam" id="PF10531"/>
    </source>
</evidence>
<dbReference type="Pfam" id="PF10531">
    <property type="entry name" value="SLBB"/>
    <property type="match status" value="1"/>
</dbReference>
<evidence type="ECO:0000313" key="5">
    <source>
        <dbReference type="Proteomes" id="UP001165492"/>
    </source>
</evidence>
<dbReference type="Pfam" id="PF02563">
    <property type="entry name" value="Poly_export"/>
    <property type="match status" value="1"/>
</dbReference>
<proteinExistence type="predicted"/>
<dbReference type="Proteomes" id="UP001165492">
    <property type="component" value="Unassembled WGS sequence"/>
</dbReference>
<dbReference type="InterPro" id="IPR003715">
    <property type="entry name" value="Poly_export_N"/>
</dbReference>
<comment type="caution">
    <text evidence="4">The sequence shown here is derived from an EMBL/GenBank/DDBJ whole genome shotgun (WGS) entry which is preliminary data.</text>
</comment>
<dbReference type="Gene3D" id="3.30.1950.10">
    <property type="entry name" value="wza like domain"/>
    <property type="match status" value="1"/>
</dbReference>
<keyword evidence="5" id="KW-1185">Reference proteome</keyword>
<reference evidence="4" key="1">
    <citation type="submission" date="2021-11" db="EMBL/GenBank/DDBJ databases">
        <title>Description of a new species Pelosinus isolated from the bottom sediments of Lake Baikal.</title>
        <authorList>
            <person name="Zakharyuk A."/>
        </authorList>
    </citation>
    <scope>NUCLEOTIDE SEQUENCE</scope>
    <source>
        <strain evidence="4">Bkl1</strain>
    </source>
</reference>
<dbReference type="RefSeq" id="WP_229533616.1">
    <property type="nucleotide sequence ID" value="NZ_JAJHJB010000002.1"/>
</dbReference>